<organism evidence="1 2">
    <name type="scientific">Gossypium barbadense</name>
    <name type="common">Sea Island cotton</name>
    <name type="synonym">Hibiscus barbadensis</name>
    <dbReference type="NCBI Taxonomy" id="3634"/>
    <lineage>
        <taxon>Eukaryota</taxon>
        <taxon>Viridiplantae</taxon>
        <taxon>Streptophyta</taxon>
        <taxon>Embryophyta</taxon>
        <taxon>Tracheophyta</taxon>
        <taxon>Spermatophyta</taxon>
        <taxon>Magnoliopsida</taxon>
        <taxon>eudicotyledons</taxon>
        <taxon>Gunneridae</taxon>
        <taxon>Pentapetalae</taxon>
        <taxon>rosids</taxon>
        <taxon>malvids</taxon>
        <taxon>Malvales</taxon>
        <taxon>Malvaceae</taxon>
        <taxon>Malvoideae</taxon>
        <taxon>Gossypium</taxon>
    </lineage>
</organism>
<evidence type="ECO:0000313" key="2">
    <source>
        <dbReference type="Proteomes" id="UP000239757"/>
    </source>
</evidence>
<name>A0A2P5XXC1_GOSBA</name>
<proteinExistence type="predicted"/>
<accession>A0A2P5XXC1</accession>
<dbReference type="Proteomes" id="UP000239757">
    <property type="component" value="Unassembled WGS sequence"/>
</dbReference>
<dbReference type="EMBL" id="KZ664081">
    <property type="protein sequence ID" value="PPS07973.1"/>
    <property type="molecule type" value="Genomic_DNA"/>
</dbReference>
<reference evidence="1 2" key="1">
    <citation type="submission" date="2015-01" db="EMBL/GenBank/DDBJ databases">
        <title>Genome of allotetraploid Gossypium barbadense reveals genomic plasticity and fiber elongation in cotton evolution.</title>
        <authorList>
            <person name="Chen X."/>
            <person name="Liu X."/>
            <person name="Zhao B."/>
            <person name="Zheng H."/>
            <person name="Hu Y."/>
            <person name="Lu G."/>
            <person name="Yang C."/>
            <person name="Chen J."/>
            <person name="Shan C."/>
            <person name="Zhang L."/>
            <person name="Zhou Y."/>
            <person name="Wang L."/>
            <person name="Guo W."/>
            <person name="Bai Y."/>
            <person name="Ruan J."/>
            <person name="Shangguan X."/>
            <person name="Mao Y."/>
            <person name="Jiang J."/>
            <person name="Zhu Y."/>
            <person name="Lei J."/>
            <person name="Kang H."/>
            <person name="Chen S."/>
            <person name="He X."/>
            <person name="Wang R."/>
            <person name="Wang Y."/>
            <person name="Chen J."/>
            <person name="Wang L."/>
            <person name="Yu S."/>
            <person name="Wang B."/>
            <person name="Wei J."/>
            <person name="Song S."/>
            <person name="Lu X."/>
            <person name="Gao Z."/>
            <person name="Gu W."/>
            <person name="Deng X."/>
            <person name="Ma D."/>
            <person name="Wang S."/>
            <person name="Liang W."/>
            <person name="Fang L."/>
            <person name="Cai C."/>
            <person name="Zhu X."/>
            <person name="Zhou B."/>
            <person name="Zhang Y."/>
            <person name="Chen Z."/>
            <person name="Xu S."/>
            <person name="Zhu R."/>
            <person name="Wang S."/>
            <person name="Zhang T."/>
            <person name="Zhao G."/>
        </authorList>
    </citation>
    <scope>NUCLEOTIDE SEQUENCE [LARGE SCALE GENOMIC DNA]</scope>
    <source>
        <strain evidence="2">cv. Xinhai21</strain>
        <tissue evidence="1">Leaf</tissue>
    </source>
</reference>
<gene>
    <name evidence="1" type="ORF">GOBAR_AA12672</name>
</gene>
<protein>
    <submittedName>
        <fullName evidence="1">Uncharacterized protein</fullName>
    </submittedName>
</protein>
<sequence>MNELLELGLWRIIGQSNDEGEGGYSVVVEVGFHKCCAKRILYLKLAMVVVEQGMAVVDNLSQRSFKFLSNSELWSSL</sequence>
<evidence type="ECO:0000313" key="1">
    <source>
        <dbReference type="EMBL" id="PPS07973.1"/>
    </source>
</evidence>
<dbReference type="AlphaFoldDB" id="A0A2P5XXC1"/>